<evidence type="ECO:0000256" key="3">
    <source>
        <dbReference type="SAM" id="Phobius"/>
    </source>
</evidence>
<organism evidence="5 6">
    <name type="scientific">Rothia dentocariosa</name>
    <dbReference type="NCBI Taxonomy" id="2047"/>
    <lineage>
        <taxon>Bacteria</taxon>
        <taxon>Bacillati</taxon>
        <taxon>Actinomycetota</taxon>
        <taxon>Actinomycetes</taxon>
        <taxon>Micrococcales</taxon>
        <taxon>Micrococcaceae</taxon>
        <taxon>Rothia</taxon>
    </lineage>
</organism>
<keyword evidence="1" id="KW-0378">Hydrolase</keyword>
<dbReference type="EMBL" id="LR134521">
    <property type="protein sequence ID" value="VEJ30485.1"/>
    <property type="molecule type" value="Genomic_DNA"/>
</dbReference>
<dbReference type="Pfam" id="PF04203">
    <property type="entry name" value="Sortase"/>
    <property type="match status" value="1"/>
</dbReference>
<reference evidence="4" key="2">
    <citation type="submission" date="2020-04" db="EMBL/GenBank/DDBJ databases">
        <title>Deep metagenomics examines the oral microbiome during advanced dental caries in children, revealing novel taxa and co-occurrences with host molecules.</title>
        <authorList>
            <person name="Baker J.L."/>
            <person name="Morton J.T."/>
            <person name="Dinis M."/>
            <person name="Alvarez R."/>
            <person name="Tran N.C."/>
            <person name="Knight R."/>
            <person name="Edlund A."/>
        </authorList>
    </citation>
    <scope>NUCLEOTIDE SEQUENCE</scope>
    <source>
        <strain evidence="4">JCVI_47_bin.4</strain>
    </source>
</reference>
<sequence length="260" mass="28145">MSPQNTSSSTTQTAKTQSKNTKITRRTLLISAGALGITGAGTLWWTNTPHYPNEQHQHIADTIKNITDIGDDNNQTHPVKVNITTGLNLPAPDTHQPAPNERTLQTDGITAQKHASTLSAPTVGLNITYTETGLTQTPEYSRPQMILPPSHQAALANFSASLEDPEGPSVIAGHVNYDNNTMAPMSLITLLNVGDPVYASTTHGEITNWRVLNRRSYAYRDLPEDTFGYHGPKLLRLITCGGTDGHGHYTTNIVITCTPA</sequence>
<accession>A0A448UX49</accession>
<dbReference type="GO" id="GO:0016787">
    <property type="term" value="F:hydrolase activity"/>
    <property type="evidence" value="ECO:0007669"/>
    <property type="project" value="UniProtKB-KW"/>
</dbReference>
<dbReference type="EMBL" id="JABZXJ010000059">
    <property type="protein sequence ID" value="MBF1650476.1"/>
    <property type="molecule type" value="Genomic_DNA"/>
</dbReference>
<keyword evidence="3" id="KW-0812">Transmembrane</keyword>
<proteinExistence type="predicted"/>
<dbReference type="InterPro" id="IPR042001">
    <property type="entry name" value="Sortase_F"/>
</dbReference>
<dbReference type="InterPro" id="IPR023365">
    <property type="entry name" value="Sortase_dom-sf"/>
</dbReference>
<feature type="transmembrane region" description="Helical" evidence="3">
    <location>
        <begin position="27"/>
        <end position="45"/>
    </location>
</feature>
<dbReference type="CDD" id="cd05829">
    <property type="entry name" value="Sortase_F"/>
    <property type="match status" value="1"/>
</dbReference>
<protein>
    <submittedName>
        <fullName evidence="4">Class F sortase</fullName>
    </submittedName>
    <submittedName>
        <fullName evidence="5">Sortase family</fullName>
    </submittedName>
</protein>
<evidence type="ECO:0000313" key="6">
    <source>
        <dbReference type="Proteomes" id="UP000270988"/>
    </source>
</evidence>
<dbReference type="Gene3D" id="2.40.260.10">
    <property type="entry name" value="Sortase"/>
    <property type="match status" value="1"/>
</dbReference>
<dbReference type="RefSeq" id="WP_037231357.1">
    <property type="nucleotide sequence ID" value="NZ_CAUQVD010000033.1"/>
</dbReference>
<dbReference type="Proteomes" id="UP000769484">
    <property type="component" value="Unassembled WGS sequence"/>
</dbReference>
<feature type="region of interest" description="Disordered" evidence="2">
    <location>
        <begin position="1"/>
        <end position="21"/>
    </location>
</feature>
<evidence type="ECO:0000313" key="5">
    <source>
        <dbReference type="EMBL" id="VEJ30485.1"/>
    </source>
</evidence>
<evidence type="ECO:0000256" key="2">
    <source>
        <dbReference type="SAM" id="MobiDB-lite"/>
    </source>
</evidence>
<keyword evidence="3" id="KW-1133">Transmembrane helix</keyword>
<evidence type="ECO:0000313" key="4">
    <source>
        <dbReference type="EMBL" id="MBF1650476.1"/>
    </source>
</evidence>
<dbReference type="InterPro" id="IPR005754">
    <property type="entry name" value="Sortase"/>
</dbReference>
<reference evidence="5 6" key="1">
    <citation type="submission" date="2018-12" db="EMBL/GenBank/DDBJ databases">
        <authorList>
            <consortium name="Pathogen Informatics"/>
        </authorList>
    </citation>
    <scope>NUCLEOTIDE SEQUENCE [LARGE SCALE GENOMIC DNA]</scope>
    <source>
        <strain evidence="5 6">NCTC10918</strain>
    </source>
</reference>
<dbReference type="Proteomes" id="UP000270988">
    <property type="component" value="Chromosome"/>
</dbReference>
<keyword evidence="3" id="KW-0472">Membrane</keyword>
<name>A0A448UX49_9MICC</name>
<dbReference type="AlphaFoldDB" id="A0A448UX49"/>
<evidence type="ECO:0000256" key="1">
    <source>
        <dbReference type="ARBA" id="ARBA00022801"/>
    </source>
</evidence>
<dbReference type="SUPFAM" id="SSF63817">
    <property type="entry name" value="Sortase"/>
    <property type="match status" value="1"/>
</dbReference>
<gene>
    <name evidence="4" type="ORF">HXO56_10405</name>
    <name evidence="5" type="ORF">NCTC10918_01769</name>
</gene>